<dbReference type="GO" id="GO:0005634">
    <property type="term" value="C:nucleus"/>
    <property type="evidence" value="ECO:0007669"/>
    <property type="project" value="TreeGrafter"/>
</dbReference>
<dbReference type="GO" id="GO:0035197">
    <property type="term" value="F:siRNA binding"/>
    <property type="evidence" value="ECO:0007669"/>
    <property type="project" value="TreeGrafter"/>
</dbReference>
<dbReference type="AlphaFoldDB" id="A0A834HMP6"/>
<evidence type="ECO:0000256" key="2">
    <source>
        <dbReference type="PROSITE-ProRule" id="PRU00266"/>
    </source>
</evidence>
<reference evidence="5" key="1">
    <citation type="submission" date="2020-08" db="EMBL/GenBank/DDBJ databases">
        <title>Genome sequencing and assembly of the red palm weevil Rhynchophorus ferrugineus.</title>
        <authorList>
            <person name="Dias G.B."/>
            <person name="Bergman C.M."/>
            <person name="Manee M."/>
        </authorList>
    </citation>
    <scope>NUCLEOTIDE SEQUENCE</scope>
    <source>
        <strain evidence="5">AA-2017</strain>
        <tissue evidence="5">Whole larva</tissue>
    </source>
</reference>
<evidence type="ECO:0000313" key="5">
    <source>
        <dbReference type="EMBL" id="KAF7265067.1"/>
    </source>
</evidence>
<dbReference type="Pfam" id="PF00035">
    <property type="entry name" value="dsrm"/>
    <property type="match status" value="2"/>
</dbReference>
<protein>
    <recommendedName>
        <fullName evidence="4">DRBM domain-containing protein</fullName>
    </recommendedName>
</protein>
<keyword evidence="6" id="KW-1185">Reference proteome</keyword>
<dbReference type="OrthoDB" id="10056847at2759"/>
<feature type="domain" description="DRBM" evidence="4">
    <location>
        <begin position="133"/>
        <end position="201"/>
    </location>
</feature>
<dbReference type="SMART" id="SM00358">
    <property type="entry name" value="DSRM"/>
    <property type="match status" value="3"/>
</dbReference>
<evidence type="ECO:0000259" key="4">
    <source>
        <dbReference type="PROSITE" id="PS50137"/>
    </source>
</evidence>
<dbReference type="GO" id="GO:0030422">
    <property type="term" value="P:siRNA processing"/>
    <property type="evidence" value="ECO:0007669"/>
    <property type="project" value="TreeGrafter"/>
</dbReference>
<feature type="domain" description="DRBM" evidence="4">
    <location>
        <begin position="379"/>
        <end position="447"/>
    </location>
</feature>
<dbReference type="GO" id="GO:0016442">
    <property type="term" value="C:RISC complex"/>
    <property type="evidence" value="ECO:0007669"/>
    <property type="project" value="TreeGrafter"/>
</dbReference>
<evidence type="ECO:0000256" key="3">
    <source>
        <dbReference type="SAM" id="Phobius"/>
    </source>
</evidence>
<dbReference type="EMBL" id="JAACXV010015028">
    <property type="protein sequence ID" value="KAF7265067.1"/>
    <property type="molecule type" value="Genomic_DNA"/>
</dbReference>
<dbReference type="SUPFAM" id="SSF54768">
    <property type="entry name" value="dsRNA-binding domain-like"/>
    <property type="match status" value="3"/>
</dbReference>
<evidence type="ECO:0000313" key="6">
    <source>
        <dbReference type="Proteomes" id="UP000625711"/>
    </source>
</evidence>
<feature type="transmembrane region" description="Helical" evidence="3">
    <location>
        <begin position="43"/>
        <end position="61"/>
    </location>
</feature>
<organism evidence="5 6">
    <name type="scientific">Rhynchophorus ferrugineus</name>
    <name type="common">Red palm weevil</name>
    <name type="synonym">Curculio ferrugineus</name>
    <dbReference type="NCBI Taxonomy" id="354439"/>
    <lineage>
        <taxon>Eukaryota</taxon>
        <taxon>Metazoa</taxon>
        <taxon>Ecdysozoa</taxon>
        <taxon>Arthropoda</taxon>
        <taxon>Hexapoda</taxon>
        <taxon>Insecta</taxon>
        <taxon>Pterygota</taxon>
        <taxon>Neoptera</taxon>
        <taxon>Endopterygota</taxon>
        <taxon>Coleoptera</taxon>
        <taxon>Polyphaga</taxon>
        <taxon>Cucujiformia</taxon>
        <taxon>Curculionidae</taxon>
        <taxon>Dryophthorinae</taxon>
        <taxon>Rhynchophorus</taxon>
    </lineage>
</organism>
<dbReference type="PANTHER" id="PTHR46205">
    <property type="entry name" value="LOQUACIOUS, ISOFORM B"/>
    <property type="match status" value="1"/>
</dbReference>
<dbReference type="InterPro" id="IPR014720">
    <property type="entry name" value="dsRBD_dom"/>
</dbReference>
<sequence length="451" mass="51304">MLLRKYIIFESPGIKYFGSPNRLRQLDRCDFICASVRRIYLKYYCLCGVLFASVCFLRQIFNIRPVKRFSQQPMEPVSHIMPQHQPMISVQLQPGHHHHRRAKNHKTITNMQTMSLTEEAKLVYNNDGNGAKTPVSVLQELLSRRGITPKYELLQIEGAIHEPVFRFRVFLNNDFVATGTGRSKKDAKHTAAKNLLDLLVGKQSPEQANQSNGTPGANDITAQVVSPFDDKVMGNPIGWLQEMCMSKRWPPPFYEMEHEEGLPHERQFTIACQVLKFREVGTGKSKKIAKRVAAHKMWQALQDMPLECNYLMMIESDEELAGKLTNAPQRYACLKDSKITKLSSQQSHKVSQFHKALKQSAGKKLNDLQTVNLASKDFNFVQFLQEIASEQNFEVTYVDIEEKSLADRCQCLVQLSTLPVAVCFGNGKTPKDAQSNAAHNALEYLKIMTKK</sequence>
<dbReference type="GO" id="GO:0005737">
    <property type="term" value="C:cytoplasm"/>
    <property type="evidence" value="ECO:0007669"/>
    <property type="project" value="TreeGrafter"/>
</dbReference>
<keyword evidence="3" id="KW-0812">Transmembrane</keyword>
<dbReference type="PROSITE" id="PS50137">
    <property type="entry name" value="DS_RBD"/>
    <property type="match status" value="3"/>
</dbReference>
<proteinExistence type="predicted"/>
<gene>
    <name evidence="5" type="ORF">GWI33_021596</name>
</gene>
<dbReference type="GO" id="GO:0003725">
    <property type="term" value="F:double-stranded RNA binding"/>
    <property type="evidence" value="ECO:0007669"/>
    <property type="project" value="TreeGrafter"/>
</dbReference>
<dbReference type="GO" id="GO:0007281">
    <property type="term" value="P:germ cell development"/>
    <property type="evidence" value="ECO:0007669"/>
    <property type="project" value="UniProtKB-ARBA"/>
</dbReference>
<evidence type="ECO:0000256" key="1">
    <source>
        <dbReference type="ARBA" id="ARBA00022884"/>
    </source>
</evidence>
<keyword evidence="3" id="KW-0472">Membrane</keyword>
<dbReference type="PANTHER" id="PTHR46205:SF3">
    <property type="entry name" value="LOQUACIOUS, ISOFORM B"/>
    <property type="match status" value="1"/>
</dbReference>
<keyword evidence="1 2" id="KW-0694">RNA-binding</keyword>
<accession>A0A834HMP6</accession>
<dbReference type="FunFam" id="3.30.160.20:FF:000007">
    <property type="entry name" value="Double-stranded RNA-binding protein Staufen homolog 1"/>
    <property type="match status" value="1"/>
</dbReference>
<dbReference type="CDD" id="cd19862">
    <property type="entry name" value="DSRM_PRKRA-like_rpt1"/>
    <property type="match status" value="1"/>
</dbReference>
<comment type="caution">
    <text evidence="5">The sequence shown here is derived from an EMBL/GenBank/DDBJ whole genome shotgun (WGS) entry which is preliminary data.</text>
</comment>
<dbReference type="GO" id="GO:0070578">
    <property type="term" value="C:RISC-loading complex"/>
    <property type="evidence" value="ECO:0007669"/>
    <property type="project" value="TreeGrafter"/>
</dbReference>
<dbReference type="CDD" id="cd19863">
    <property type="entry name" value="DSRM_PRKRA-like_rpt2"/>
    <property type="match status" value="1"/>
</dbReference>
<feature type="domain" description="DRBM" evidence="4">
    <location>
        <begin position="235"/>
        <end position="303"/>
    </location>
</feature>
<dbReference type="GO" id="GO:0070920">
    <property type="term" value="P:regulation of regulatory ncRNA processing"/>
    <property type="evidence" value="ECO:0007669"/>
    <property type="project" value="TreeGrafter"/>
</dbReference>
<dbReference type="InterPro" id="IPR051247">
    <property type="entry name" value="RLC_Component"/>
</dbReference>
<dbReference type="Gene3D" id="3.30.160.20">
    <property type="match status" value="3"/>
</dbReference>
<keyword evidence="3" id="KW-1133">Transmembrane helix</keyword>
<dbReference type="Proteomes" id="UP000625711">
    <property type="component" value="Unassembled WGS sequence"/>
</dbReference>
<name>A0A834HMP6_RHYFE</name>
<dbReference type="CDD" id="cd19864">
    <property type="entry name" value="DSRM_PRKRA-like_rpt3"/>
    <property type="match status" value="1"/>
</dbReference>